<feature type="transmembrane region" description="Helical" evidence="1">
    <location>
        <begin position="185"/>
        <end position="209"/>
    </location>
</feature>
<evidence type="ECO:0000259" key="2">
    <source>
        <dbReference type="Pfam" id="PF20152"/>
    </source>
</evidence>
<feature type="transmembrane region" description="Helical" evidence="1">
    <location>
        <begin position="65"/>
        <end position="86"/>
    </location>
</feature>
<keyword evidence="1" id="KW-0812">Transmembrane</keyword>
<dbReference type="OrthoDB" id="2743740at2759"/>
<evidence type="ECO:0000256" key="1">
    <source>
        <dbReference type="SAM" id="Phobius"/>
    </source>
</evidence>
<keyword evidence="4" id="KW-1185">Reference proteome</keyword>
<dbReference type="PANTHER" id="PTHR40465">
    <property type="entry name" value="CHROMOSOME 1, WHOLE GENOME SHOTGUN SEQUENCE"/>
    <property type="match status" value="1"/>
</dbReference>
<dbReference type="STRING" id="946122.A0A0C2WXY2"/>
<protein>
    <recommendedName>
        <fullName evidence="2">DUF6534 domain-containing protein</fullName>
    </recommendedName>
</protein>
<evidence type="ECO:0000313" key="4">
    <source>
        <dbReference type="Proteomes" id="UP000054549"/>
    </source>
</evidence>
<feature type="transmembrane region" description="Helical" evidence="1">
    <location>
        <begin position="22"/>
        <end position="45"/>
    </location>
</feature>
<dbReference type="InParanoid" id="A0A0C2WXY2"/>
<accession>A0A0C2WXY2</accession>
<dbReference type="EMBL" id="KN818281">
    <property type="protein sequence ID" value="KIL61696.1"/>
    <property type="molecule type" value="Genomic_DNA"/>
</dbReference>
<dbReference type="Pfam" id="PF20152">
    <property type="entry name" value="DUF6534"/>
    <property type="match status" value="1"/>
</dbReference>
<sequence>MLYGIANIQISYYYMGYPNDNIAIKILVFGLWLLETVHIVFSTFTVHHYLVENYGNPSALAFGNWSLFMSMGVNVTTASIAQCFFAYQIYHFCRGRKIRWLVIAVTVFMIIGHIAFGYENVVSSMMHNVNQETYKPKLEETVPFGTFAVLSDIAVAAALIFVLQNSSTGFSGARFSRTKRLVDTLTIYAIHRCLLTTVVAIAETIVYAVKPHSFYFLAIDFSIGKCKLWSNSLLATLNSRNHVREVSDNSPTLTSIKVSRLHFSDDSAESSNLPQ</sequence>
<feature type="transmembrane region" description="Helical" evidence="1">
    <location>
        <begin position="98"/>
        <end position="118"/>
    </location>
</feature>
<dbReference type="Proteomes" id="UP000054549">
    <property type="component" value="Unassembled WGS sequence"/>
</dbReference>
<feature type="transmembrane region" description="Helical" evidence="1">
    <location>
        <begin position="144"/>
        <end position="164"/>
    </location>
</feature>
<proteinExistence type="predicted"/>
<dbReference type="PANTHER" id="PTHR40465:SF1">
    <property type="entry name" value="DUF6534 DOMAIN-CONTAINING PROTEIN"/>
    <property type="match status" value="1"/>
</dbReference>
<name>A0A0C2WXY2_AMAMK</name>
<gene>
    <name evidence="3" type="ORF">M378DRAFT_848614</name>
</gene>
<organism evidence="3 4">
    <name type="scientific">Amanita muscaria (strain Koide BX008)</name>
    <dbReference type="NCBI Taxonomy" id="946122"/>
    <lineage>
        <taxon>Eukaryota</taxon>
        <taxon>Fungi</taxon>
        <taxon>Dikarya</taxon>
        <taxon>Basidiomycota</taxon>
        <taxon>Agaricomycotina</taxon>
        <taxon>Agaricomycetes</taxon>
        <taxon>Agaricomycetidae</taxon>
        <taxon>Agaricales</taxon>
        <taxon>Pluteineae</taxon>
        <taxon>Amanitaceae</taxon>
        <taxon>Amanita</taxon>
    </lineage>
</organism>
<reference evidence="3 4" key="1">
    <citation type="submission" date="2014-04" db="EMBL/GenBank/DDBJ databases">
        <title>Evolutionary Origins and Diversification of the Mycorrhizal Mutualists.</title>
        <authorList>
            <consortium name="DOE Joint Genome Institute"/>
            <consortium name="Mycorrhizal Genomics Consortium"/>
            <person name="Kohler A."/>
            <person name="Kuo A."/>
            <person name="Nagy L.G."/>
            <person name="Floudas D."/>
            <person name="Copeland A."/>
            <person name="Barry K.W."/>
            <person name="Cichocki N."/>
            <person name="Veneault-Fourrey C."/>
            <person name="LaButti K."/>
            <person name="Lindquist E.A."/>
            <person name="Lipzen A."/>
            <person name="Lundell T."/>
            <person name="Morin E."/>
            <person name="Murat C."/>
            <person name="Riley R."/>
            <person name="Ohm R."/>
            <person name="Sun H."/>
            <person name="Tunlid A."/>
            <person name="Henrissat B."/>
            <person name="Grigoriev I.V."/>
            <person name="Hibbett D.S."/>
            <person name="Martin F."/>
        </authorList>
    </citation>
    <scope>NUCLEOTIDE SEQUENCE [LARGE SCALE GENOMIC DNA]</scope>
    <source>
        <strain evidence="3 4">Koide BX008</strain>
    </source>
</reference>
<evidence type="ECO:0000313" key="3">
    <source>
        <dbReference type="EMBL" id="KIL61696.1"/>
    </source>
</evidence>
<dbReference type="InterPro" id="IPR045339">
    <property type="entry name" value="DUF6534"/>
</dbReference>
<feature type="domain" description="DUF6534" evidence="2">
    <location>
        <begin position="148"/>
        <end position="242"/>
    </location>
</feature>
<keyword evidence="1" id="KW-0472">Membrane</keyword>
<dbReference type="HOGENOM" id="CLU_046025_5_0_1"/>
<dbReference type="AlphaFoldDB" id="A0A0C2WXY2"/>
<keyword evidence="1" id="KW-1133">Transmembrane helix</keyword>